<evidence type="ECO:0000313" key="3">
    <source>
        <dbReference type="Proteomes" id="UP000663865"/>
    </source>
</evidence>
<dbReference type="EMBL" id="CAJNYV010003701">
    <property type="protein sequence ID" value="CAF3601773.1"/>
    <property type="molecule type" value="Genomic_DNA"/>
</dbReference>
<dbReference type="EMBL" id="CAJNYU010003134">
    <property type="protein sequence ID" value="CAF3639935.1"/>
    <property type="molecule type" value="Genomic_DNA"/>
</dbReference>
<dbReference type="Proteomes" id="UP000663865">
    <property type="component" value="Unassembled WGS sequence"/>
</dbReference>
<dbReference type="Proteomes" id="UP000663869">
    <property type="component" value="Unassembled WGS sequence"/>
</dbReference>
<dbReference type="AlphaFoldDB" id="A0A818N737"/>
<protein>
    <submittedName>
        <fullName evidence="1">Uncharacterized protein</fullName>
    </submittedName>
</protein>
<accession>A0A818N737</accession>
<reference evidence="1" key="1">
    <citation type="submission" date="2021-02" db="EMBL/GenBank/DDBJ databases">
        <authorList>
            <person name="Nowell W R."/>
        </authorList>
    </citation>
    <scope>NUCLEOTIDE SEQUENCE</scope>
</reference>
<evidence type="ECO:0000313" key="2">
    <source>
        <dbReference type="EMBL" id="CAF3639935.1"/>
    </source>
</evidence>
<evidence type="ECO:0000313" key="1">
    <source>
        <dbReference type="EMBL" id="CAF3601773.1"/>
    </source>
</evidence>
<sequence length="70" mass="7704">MLPPSNYVYYTWTDPLQPIELFVSCGSKSIKLDFTSPNGIFGEDGGHKIAYSIFVDGIQTGLLFSEAVNL</sequence>
<comment type="caution">
    <text evidence="1">The sequence shown here is derived from an EMBL/GenBank/DDBJ whole genome shotgun (WGS) entry which is preliminary data.</text>
</comment>
<gene>
    <name evidence="2" type="ORF">FME351_LOCUS23908</name>
    <name evidence="1" type="ORF">KIK155_LOCUS20970</name>
</gene>
<organism evidence="1 3">
    <name type="scientific">Rotaria socialis</name>
    <dbReference type="NCBI Taxonomy" id="392032"/>
    <lineage>
        <taxon>Eukaryota</taxon>
        <taxon>Metazoa</taxon>
        <taxon>Spiralia</taxon>
        <taxon>Gnathifera</taxon>
        <taxon>Rotifera</taxon>
        <taxon>Eurotatoria</taxon>
        <taxon>Bdelloidea</taxon>
        <taxon>Philodinida</taxon>
        <taxon>Philodinidae</taxon>
        <taxon>Rotaria</taxon>
    </lineage>
</organism>
<name>A0A818N737_9BILA</name>
<proteinExistence type="predicted"/>